<keyword evidence="7 9" id="KW-0067">ATP-binding</keyword>
<sequence>MVYVIAGVSGVGKTTLGKQLAKKLSLPFYDGDDYHPEQNIQKMRSGVALNDADRLPWLKNLHLHLKEWESNGGAVLACSALKESYRRILAGKEQLSVNWIFIIADFKTLKERLGSRRGHFFNPDLLVSQLKTLEIPDYGIMVHAEWTTGQQIVHIEMALEHK</sequence>
<organism evidence="10 11">
    <name type="scientific">Pseudopedobacter beijingensis</name>
    <dbReference type="NCBI Taxonomy" id="1207056"/>
    <lineage>
        <taxon>Bacteria</taxon>
        <taxon>Pseudomonadati</taxon>
        <taxon>Bacteroidota</taxon>
        <taxon>Sphingobacteriia</taxon>
        <taxon>Sphingobacteriales</taxon>
        <taxon>Sphingobacteriaceae</taxon>
        <taxon>Pseudopedobacter</taxon>
    </lineage>
</organism>
<dbReference type="Gene3D" id="3.40.50.300">
    <property type="entry name" value="P-loop containing nucleotide triphosphate hydrolases"/>
    <property type="match status" value="1"/>
</dbReference>
<evidence type="ECO:0000256" key="5">
    <source>
        <dbReference type="ARBA" id="ARBA00022741"/>
    </source>
</evidence>
<name>A0ABW4III6_9SPHI</name>
<dbReference type="InterPro" id="IPR031322">
    <property type="entry name" value="Shikimate/glucono_kinase"/>
</dbReference>
<evidence type="ECO:0000256" key="3">
    <source>
        <dbReference type="ARBA" id="ARBA00012054"/>
    </source>
</evidence>
<keyword evidence="11" id="KW-1185">Reference proteome</keyword>
<comment type="caution">
    <text evidence="10">The sequence shown here is derived from an EMBL/GenBank/DDBJ whole genome shotgun (WGS) entry which is preliminary data.</text>
</comment>
<evidence type="ECO:0000256" key="2">
    <source>
        <dbReference type="ARBA" id="ARBA00008420"/>
    </source>
</evidence>
<comment type="similarity">
    <text evidence="2 9">Belongs to the gluconokinase GntK/GntV family.</text>
</comment>
<reference evidence="11" key="1">
    <citation type="journal article" date="2019" name="Int. J. Syst. Evol. Microbiol.">
        <title>The Global Catalogue of Microorganisms (GCM) 10K type strain sequencing project: providing services to taxonomists for standard genome sequencing and annotation.</title>
        <authorList>
            <consortium name="The Broad Institute Genomics Platform"/>
            <consortium name="The Broad Institute Genome Sequencing Center for Infectious Disease"/>
            <person name="Wu L."/>
            <person name="Ma J."/>
        </authorList>
    </citation>
    <scope>NUCLEOTIDE SEQUENCE [LARGE SCALE GENOMIC DNA]</scope>
    <source>
        <strain evidence="11">CCUG 53762</strain>
    </source>
</reference>
<dbReference type="Proteomes" id="UP001597118">
    <property type="component" value="Unassembled WGS sequence"/>
</dbReference>
<dbReference type="EC" id="2.7.1.12" evidence="3 9"/>
<keyword evidence="5 9" id="KW-0547">Nucleotide-binding</keyword>
<dbReference type="SUPFAM" id="SSF52540">
    <property type="entry name" value="P-loop containing nucleoside triphosphate hydrolases"/>
    <property type="match status" value="1"/>
</dbReference>
<evidence type="ECO:0000313" key="11">
    <source>
        <dbReference type="Proteomes" id="UP001597118"/>
    </source>
</evidence>
<dbReference type="NCBIfam" id="TIGR01313">
    <property type="entry name" value="therm_gnt_kin"/>
    <property type="match status" value="1"/>
</dbReference>
<accession>A0ABW4III6</accession>
<dbReference type="RefSeq" id="WP_379664143.1">
    <property type="nucleotide sequence ID" value="NZ_JBHUDG010000050.1"/>
</dbReference>
<proteinExistence type="inferred from homology"/>
<dbReference type="CDD" id="cd02021">
    <property type="entry name" value="GntK"/>
    <property type="match status" value="1"/>
</dbReference>
<dbReference type="EMBL" id="JBHUDG010000050">
    <property type="protein sequence ID" value="MFD1631777.1"/>
    <property type="molecule type" value="Genomic_DNA"/>
</dbReference>
<evidence type="ECO:0000256" key="1">
    <source>
        <dbReference type="ARBA" id="ARBA00004761"/>
    </source>
</evidence>
<evidence type="ECO:0000256" key="9">
    <source>
        <dbReference type="RuleBase" id="RU363066"/>
    </source>
</evidence>
<evidence type="ECO:0000256" key="7">
    <source>
        <dbReference type="ARBA" id="ARBA00022840"/>
    </source>
</evidence>
<keyword evidence="4 9" id="KW-0808">Transferase</keyword>
<dbReference type="InterPro" id="IPR006001">
    <property type="entry name" value="Therm_gnt_kin"/>
</dbReference>
<protein>
    <recommendedName>
        <fullName evidence="3 9">Gluconokinase</fullName>
        <ecNumber evidence="3 9">2.7.1.12</ecNumber>
    </recommendedName>
</protein>
<dbReference type="PANTHER" id="PTHR43442:SF3">
    <property type="entry name" value="GLUCONOKINASE-RELATED"/>
    <property type="match status" value="1"/>
</dbReference>
<evidence type="ECO:0000256" key="6">
    <source>
        <dbReference type="ARBA" id="ARBA00022777"/>
    </source>
</evidence>
<keyword evidence="6 9" id="KW-0418">Kinase</keyword>
<evidence type="ECO:0000256" key="8">
    <source>
        <dbReference type="ARBA" id="ARBA00048090"/>
    </source>
</evidence>
<dbReference type="Pfam" id="PF01202">
    <property type="entry name" value="SKI"/>
    <property type="match status" value="1"/>
</dbReference>
<dbReference type="InterPro" id="IPR027417">
    <property type="entry name" value="P-loop_NTPase"/>
</dbReference>
<evidence type="ECO:0000313" key="10">
    <source>
        <dbReference type="EMBL" id="MFD1631777.1"/>
    </source>
</evidence>
<dbReference type="PANTHER" id="PTHR43442">
    <property type="entry name" value="GLUCONOKINASE-RELATED"/>
    <property type="match status" value="1"/>
</dbReference>
<comment type="pathway">
    <text evidence="1">Carbohydrate acid metabolism.</text>
</comment>
<gene>
    <name evidence="10" type="ORF">ACFSAH_18025</name>
</gene>
<comment type="catalytic activity">
    <reaction evidence="8 9">
        <text>D-gluconate + ATP = 6-phospho-D-gluconate + ADP + H(+)</text>
        <dbReference type="Rhea" id="RHEA:19433"/>
        <dbReference type="ChEBI" id="CHEBI:15378"/>
        <dbReference type="ChEBI" id="CHEBI:18391"/>
        <dbReference type="ChEBI" id="CHEBI:30616"/>
        <dbReference type="ChEBI" id="CHEBI:58759"/>
        <dbReference type="ChEBI" id="CHEBI:456216"/>
        <dbReference type="EC" id="2.7.1.12"/>
    </reaction>
</comment>
<evidence type="ECO:0000256" key="4">
    <source>
        <dbReference type="ARBA" id="ARBA00022679"/>
    </source>
</evidence>